<proteinExistence type="predicted"/>
<name>A0ACC2FBD8_DALPE</name>
<dbReference type="EMBL" id="CM055757">
    <property type="protein sequence ID" value="KAJ7988674.1"/>
    <property type="molecule type" value="Genomic_DNA"/>
</dbReference>
<accession>A0ACC2FBD8</accession>
<dbReference type="Proteomes" id="UP001157502">
    <property type="component" value="Chromosome 30"/>
</dbReference>
<sequence>MKRSPGNGAHSPGNEARSPGNSHGARSRSSVCSEGPESKRNVNFGLATKKSIIHPRSDSCNRSTRFSLSSEKSYPNHLSACSHSRSGRDAVLNDDIQKRVLVNKDGSLSVEMRVRFRLHSDETLKWSTEIKKSPPDSLTKDCCPVRDAQPHYLQQGQSESCLDPDSDSCVAEAANYLPKPPQRSLEDHPPHCGCCYQRQAGEYNFWENPAHIQTSKHSHAQVRHAHSSSSSSSCRSSRVVRRRAIHRHCSKHRGVVQECCVREEVQQRVEMEQDGGMVVCTVSRCCSRSELNLSGTDNQGEERPLSNSSHVLQALQEDADELPHRASICCQQEPHHHPLVLTQRSPSHMATTSSERHIPALTPNPQAEEGRKGEEERSDKCAGRASGACSQHSCTCCGGEATSQAAQDRAASQASHRSRSSHISKSSQRSRSSRRIRSPSNRIRISVAPEEGDDEDEERMVSVMSTHTGLSGSSAGTIGSRACQHCRVYSQGSSPISGTSQRSHCSKRSKSEDEKPGSKLSGGSGESGFSQRTNRSNCTRCSQEGHATSGMSCFSQPDDGEVDTGKHREEEKGKEGGDESGEDREKEERAASALSDKDPFPVRTSRQASESPANLDKETGGDEKQGEEGRGDLRSASAMSAKSKLSDKSSRSHKSNCSKVEKASSQNTAQVSVTEEGADKLGEQRALSAISTKSDLSTKSRRFHRPTCNGSLGVVSSSSQTPEAKEPSRDDETEERSASPKSAKSNLTTCKSQKSNCSKAENALNTAEDPASDEAGDEAGEHRALSAISAKSNLSAKSRQSHRSTCNVSTRAVAPKPAACQTCVSDTAEEVERAVSAMSTKTNASAKSGRPHTSSCGNAERHRSLNSAPATGLESAGDDEVRERSASVMSAKNASLEKSERPQGSVRNGSTRGVSPSAEDILVITTTRGDETVGDAVAAEDTVERSASAILAKTTASVKSSRSGRSTCSRRANASNSKIADLTTTEMPKEDKGKEEKERLDSVTSAKSEASAKSSKSQRLTCSGFAGAVSPVARDIPAIETTVVNGEGDQEGERTAEERPASALSAKSYASAKSSRSQKSTRSKKAESQTTETAVAETTGEDEKGEMTERTNTAMSAKSNTLVKTGESNCNCVARANSPAPTTATIPVIETTEVDGKGEKIERTASALSATLHKSSKSQESNGSNRIMFPHLKKERLVSPTSSTRADDIVRGSVSTKLKSKQDCSVLRPLSPASHAEVQSTRQTLADTTADVGKTNPKDDHVRDNVDDKKVAGVHSKSSAKAPWDSRPVSLASGGLTKHEVNTDKVRKALEDDLHKTSGFLEVIGQGHRFRAQSDTSSAHSGKASKTENTVKDGNSRTKSSHTRNSCPSKVSKTPVQSEKEDISDSLLSQSLSAADLLRDNIEGSCLPVSPQSKVSQSDSGKVQKTRKTKQEEAGLEELDPLCLPNTSPHDVVSDWLRGIPAESGMENPEDDISETIEETEVKEAEKGREETHVLEVEETEAQEEEVTEVQEVKDIGQERKATEKNGGEDTEVAEEEETENKALSQELPLSCHSSVAVMKVLLSPSIGRCQSLPEISPVYGRRLSSAAKGLLDCLARLELIDPPPSPAAGPSLDRDCRYQQVMSILESLWWSNPNLGEGKEDEGEKEEVQGNEVGGAKERLKDSGVDLSCSSAGSGGSGKSRPDDSSAVDFTPIAEEGGEVDADGGEGEAQCRGGEVGGGKVEAEGDSTAYKSPTDTERYTTEDNTSSGTPLSVQRAPLTKRVSQDPDPVWVLNLLKKLEKQFMTHYVDAMSEFKVRWDLDDSAMLNAMITELKDEVRNRIQKSIERELRKIQGRAGRLARPRPPLSSRESTATDQRRRRLKVSKLQSVNQSDRDQGSNVSEDDYCPCDACVQKKAEAQQTKLEAVVAAAPVIMAFDLRKILMMKNEPEPPEPPSVTEGNNNNLQKETEEDVIPTVVIEDEEGEKEEEQEEKDEEIEAEDQSEDDGVEETRQKEEKEERGESAAGGVEGEDEEAAEAVRCGETEVVEETAKEETAGDTDNAKEEAEDQEEMRR</sequence>
<protein>
    <submittedName>
        <fullName evidence="1">Uncharacterized protein</fullName>
    </submittedName>
</protein>
<keyword evidence="2" id="KW-1185">Reference proteome</keyword>
<evidence type="ECO:0000313" key="2">
    <source>
        <dbReference type="Proteomes" id="UP001157502"/>
    </source>
</evidence>
<gene>
    <name evidence="1" type="ORF">DPEC_G00311680</name>
</gene>
<evidence type="ECO:0000313" key="1">
    <source>
        <dbReference type="EMBL" id="KAJ7988674.1"/>
    </source>
</evidence>
<organism evidence="1 2">
    <name type="scientific">Dallia pectoralis</name>
    <name type="common">Alaska blackfish</name>
    <dbReference type="NCBI Taxonomy" id="75939"/>
    <lineage>
        <taxon>Eukaryota</taxon>
        <taxon>Metazoa</taxon>
        <taxon>Chordata</taxon>
        <taxon>Craniata</taxon>
        <taxon>Vertebrata</taxon>
        <taxon>Euteleostomi</taxon>
        <taxon>Actinopterygii</taxon>
        <taxon>Neopterygii</taxon>
        <taxon>Teleostei</taxon>
        <taxon>Protacanthopterygii</taxon>
        <taxon>Esociformes</taxon>
        <taxon>Umbridae</taxon>
        <taxon>Dallia</taxon>
    </lineage>
</organism>
<reference evidence="1" key="1">
    <citation type="submission" date="2021-05" db="EMBL/GenBank/DDBJ databases">
        <authorList>
            <person name="Pan Q."/>
            <person name="Jouanno E."/>
            <person name="Zahm M."/>
            <person name="Klopp C."/>
            <person name="Cabau C."/>
            <person name="Louis A."/>
            <person name="Berthelot C."/>
            <person name="Parey E."/>
            <person name="Roest Crollius H."/>
            <person name="Montfort J."/>
            <person name="Robinson-Rechavi M."/>
            <person name="Bouchez O."/>
            <person name="Lampietro C."/>
            <person name="Lopez Roques C."/>
            <person name="Donnadieu C."/>
            <person name="Postlethwait J."/>
            <person name="Bobe J."/>
            <person name="Dillon D."/>
            <person name="Chandos A."/>
            <person name="von Hippel F."/>
            <person name="Guiguen Y."/>
        </authorList>
    </citation>
    <scope>NUCLEOTIDE SEQUENCE</scope>
    <source>
        <strain evidence="1">YG-Jan2019</strain>
    </source>
</reference>
<comment type="caution">
    <text evidence="1">The sequence shown here is derived from an EMBL/GenBank/DDBJ whole genome shotgun (WGS) entry which is preliminary data.</text>
</comment>